<name>A0A1F6CJ55_9BACT</name>
<protein>
    <submittedName>
        <fullName evidence="1">Uncharacterized protein</fullName>
    </submittedName>
</protein>
<dbReference type="AlphaFoldDB" id="A0A1F6CJ55"/>
<comment type="caution">
    <text evidence="1">The sequence shown here is derived from an EMBL/GenBank/DDBJ whole genome shotgun (WGS) entry which is preliminary data.</text>
</comment>
<evidence type="ECO:0000313" key="1">
    <source>
        <dbReference type="EMBL" id="OGG49057.1"/>
    </source>
</evidence>
<reference evidence="1 2" key="1">
    <citation type="journal article" date="2016" name="Nat. Commun.">
        <title>Thousands of microbial genomes shed light on interconnected biogeochemical processes in an aquifer system.</title>
        <authorList>
            <person name="Anantharaman K."/>
            <person name="Brown C.T."/>
            <person name="Hug L.A."/>
            <person name="Sharon I."/>
            <person name="Castelle C.J."/>
            <person name="Probst A.J."/>
            <person name="Thomas B.C."/>
            <person name="Singh A."/>
            <person name="Wilkins M.J."/>
            <person name="Karaoz U."/>
            <person name="Brodie E.L."/>
            <person name="Williams K.H."/>
            <person name="Hubbard S.S."/>
            <person name="Banfield J.F."/>
        </authorList>
    </citation>
    <scope>NUCLEOTIDE SEQUENCE [LARGE SCALE GENOMIC DNA]</scope>
</reference>
<sequence>MKHAEIKSNKKVAKTARDAVLNVADRVQNLKEKTWRAWEESKPRQQKIKENLRVAGEKVVAFGKDVGTGFKEGIAEVQKRNKKRGASV</sequence>
<gene>
    <name evidence="1" type="ORF">A2678_01155</name>
</gene>
<accession>A0A1F6CJ55</accession>
<dbReference type="EMBL" id="MFKU01000005">
    <property type="protein sequence ID" value="OGG49057.1"/>
    <property type="molecule type" value="Genomic_DNA"/>
</dbReference>
<proteinExistence type="predicted"/>
<dbReference type="Proteomes" id="UP000178815">
    <property type="component" value="Unassembled WGS sequence"/>
</dbReference>
<evidence type="ECO:0000313" key="2">
    <source>
        <dbReference type="Proteomes" id="UP000178815"/>
    </source>
</evidence>
<organism evidence="1 2">
    <name type="scientific">Candidatus Kaiserbacteria bacterium RIFCSPHIGHO2_01_FULL_53_31</name>
    <dbReference type="NCBI Taxonomy" id="1798481"/>
    <lineage>
        <taxon>Bacteria</taxon>
        <taxon>Candidatus Kaiseribacteriota</taxon>
    </lineage>
</organism>